<evidence type="ECO:0000256" key="9">
    <source>
        <dbReference type="ARBA" id="ARBA00023121"/>
    </source>
</evidence>
<dbReference type="GO" id="GO:0033177">
    <property type="term" value="C:proton-transporting two-sector ATPase complex, proton-transporting domain"/>
    <property type="evidence" value="ECO:0007669"/>
    <property type="project" value="InterPro"/>
</dbReference>
<evidence type="ECO:0000256" key="4">
    <source>
        <dbReference type="ARBA" id="ARBA00022547"/>
    </source>
</evidence>
<evidence type="ECO:0000256" key="8">
    <source>
        <dbReference type="ARBA" id="ARBA00023065"/>
    </source>
</evidence>
<accession>A0A1F5KG30</accession>
<evidence type="ECO:0000313" key="14">
    <source>
        <dbReference type="Proteomes" id="UP000177328"/>
    </source>
</evidence>
<comment type="subcellular location">
    <subcellularLocation>
        <location evidence="11">Cell membrane</location>
        <topology evidence="11">Multi-pass membrane protein</topology>
    </subcellularLocation>
    <subcellularLocation>
        <location evidence="1">Membrane</location>
        <topology evidence="1">Multi-pass membrane protein</topology>
    </subcellularLocation>
</comment>
<dbReference type="Gene3D" id="1.20.20.10">
    <property type="entry name" value="F1F0 ATP synthase subunit C"/>
    <property type="match status" value="1"/>
</dbReference>
<dbReference type="PROSITE" id="PS00605">
    <property type="entry name" value="ATPASE_C"/>
    <property type="match status" value="1"/>
</dbReference>
<dbReference type="InterPro" id="IPR035921">
    <property type="entry name" value="F/V-ATP_Csub_sf"/>
</dbReference>
<keyword evidence="4 11" id="KW-0138">CF(0)</keyword>
<feature type="site" description="Reversibly protonated during proton transport" evidence="11">
    <location>
        <position position="55"/>
    </location>
</feature>
<comment type="similarity">
    <text evidence="2 11">Belongs to the ATPase C chain family.</text>
</comment>
<dbReference type="InterPro" id="IPR038662">
    <property type="entry name" value="ATP_synth_F0_csu_sf"/>
</dbReference>
<dbReference type="GO" id="GO:0046933">
    <property type="term" value="F:proton-transporting ATP synthase activity, rotational mechanism"/>
    <property type="evidence" value="ECO:0007669"/>
    <property type="project" value="UniProtKB-UniRule"/>
</dbReference>
<dbReference type="HAMAP" id="MF_01396">
    <property type="entry name" value="ATP_synth_c_bact"/>
    <property type="match status" value="1"/>
</dbReference>
<reference evidence="13 14" key="1">
    <citation type="journal article" date="2016" name="Nat. Commun.">
        <title>Thousands of microbial genomes shed light on interconnected biogeochemical processes in an aquifer system.</title>
        <authorList>
            <person name="Anantharaman K."/>
            <person name="Brown C.T."/>
            <person name="Hug L.A."/>
            <person name="Sharon I."/>
            <person name="Castelle C.J."/>
            <person name="Probst A.J."/>
            <person name="Thomas B.C."/>
            <person name="Singh A."/>
            <person name="Wilkins M.J."/>
            <person name="Karaoz U."/>
            <person name="Brodie E.L."/>
            <person name="Williams K.H."/>
            <person name="Hubbard S.S."/>
            <person name="Banfield J.F."/>
        </authorList>
    </citation>
    <scope>NUCLEOTIDE SEQUENCE [LARGE SCALE GENOMIC DNA]</scope>
</reference>
<name>A0A1F5KG30_9BACT</name>
<evidence type="ECO:0000256" key="5">
    <source>
        <dbReference type="ARBA" id="ARBA00022692"/>
    </source>
</evidence>
<keyword evidence="6 11" id="KW-0375">Hydrogen ion transport</keyword>
<organism evidence="13 14">
    <name type="scientific">Candidatus Daviesbacteria bacterium RIFCSPHIGHO2_02_FULL_43_12</name>
    <dbReference type="NCBI Taxonomy" id="1797776"/>
    <lineage>
        <taxon>Bacteria</taxon>
        <taxon>Candidatus Daviesiibacteriota</taxon>
    </lineage>
</organism>
<dbReference type="CDD" id="cd18121">
    <property type="entry name" value="ATP-synt_Fo_c"/>
    <property type="match status" value="1"/>
</dbReference>
<dbReference type="Proteomes" id="UP000177328">
    <property type="component" value="Unassembled WGS sequence"/>
</dbReference>
<dbReference type="InterPro" id="IPR020537">
    <property type="entry name" value="ATP_synth_F0_csu_DDCD_BS"/>
</dbReference>
<keyword evidence="5 11" id="KW-0812">Transmembrane</keyword>
<keyword evidence="8 11" id="KW-0406">Ion transport</keyword>
<dbReference type="GO" id="GO:0005886">
    <property type="term" value="C:plasma membrane"/>
    <property type="evidence" value="ECO:0007669"/>
    <property type="project" value="UniProtKB-SubCell"/>
</dbReference>
<dbReference type="GO" id="GO:0008289">
    <property type="term" value="F:lipid binding"/>
    <property type="evidence" value="ECO:0007669"/>
    <property type="project" value="UniProtKB-KW"/>
</dbReference>
<evidence type="ECO:0000256" key="3">
    <source>
        <dbReference type="ARBA" id="ARBA00022448"/>
    </source>
</evidence>
<evidence type="ECO:0000256" key="2">
    <source>
        <dbReference type="ARBA" id="ARBA00006704"/>
    </source>
</evidence>
<evidence type="ECO:0000313" key="13">
    <source>
        <dbReference type="EMBL" id="OGE39735.1"/>
    </source>
</evidence>
<comment type="function">
    <text evidence="11">Key component of the F(0) channel; it plays a direct role in translocation across the membrane. A homomeric c-ring of between 10-14 subunits forms the central stalk rotor element with the F(1) delta and epsilon subunits.</text>
</comment>
<dbReference type="Pfam" id="PF00137">
    <property type="entry name" value="ATP-synt_C"/>
    <property type="match status" value="1"/>
</dbReference>
<evidence type="ECO:0000256" key="11">
    <source>
        <dbReference type="HAMAP-Rule" id="MF_01396"/>
    </source>
</evidence>
<evidence type="ECO:0000256" key="6">
    <source>
        <dbReference type="ARBA" id="ARBA00022781"/>
    </source>
</evidence>
<keyword evidence="3 11" id="KW-0813">Transport</keyword>
<evidence type="ECO:0000256" key="7">
    <source>
        <dbReference type="ARBA" id="ARBA00022989"/>
    </source>
</evidence>
<dbReference type="PRINTS" id="PR00124">
    <property type="entry name" value="ATPASEC"/>
</dbReference>
<protein>
    <recommendedName>
        <fullName evidence="11">ATP synthase subunit c</fullName>
    </recommendedName>
    <alternativeName>
        <fullName evidence="11">ATP synthase F(0) sector subunit c</fullName>
    </alternativeName>
    <alternativeName>
        <fullName evidence="11">F-type ATPase subunit c</fullName>
        <shortName evidence="11">F-ATPase subunit c</shortName>
    </alternativeName>
    <alternativeName>
        <fullName evidence="11">Lipid-binding protein</fullName>
    </alternativeName>
</protein>
<evidence type="ECO:0000259" key="12">
    <source>
        <dbReference type="Pfam" id="PF00137"/>
    </source>
</evidence>
<dbReference type="SUPFAM" id="SSF81333">
    <property type="entry name" value="F1F0 ATP synthase subunit C"/>
    <property type="match status" value="1"/>
</dbReference>
<feature type="domain" description="V-ATPase proteolipid subunit C-like" evidence="12">
    <location>
        <begin position="5"/>
        <end position="67"/>
    </location>
</feature>
<dbReference type="EMBL" id="MFDD01000015">
    <property type="protein sequence ID" value="OGE39735.1"/>
    <property type="molecule type" value="Genomic_DNA"/>
</dbReference>
<comment type="caution">
    <text evidence="11">Lacks conserved residue(s) required for the propagation of feature annotation.</text>
</comment>
<comment type="caution">
    <text evidence="13">The sequence shown here is derived from an EMBL/GenBank/DDBJ whole genome shotgun (WGS) entry which is preliminary data.</text>
</comment>
<evidence type="ECO:0000256" key="10">
    <source>
        <dbReference type="ARBA" id="ARBA00023136"/>
    </source>
</evidence>
<proteinExistence type="inferred from homology"/>
<keyword evidence="10 11" id="KW-0472">Membrane</keyword>
<keyword evidence="11" id="KW-0066">ATP synthesis</keyword>
<keyword evidence="9 11" id="KW-0446">Lipid-binding</keyword>
<feature type="transmembrane region" description="Helical" evidence="11">
    <location>
        <begin position="47"/>
        <end position="67"/>
    </location>
</feature>
<evidence type="ECO:0000256" key="1">
    <source>
        <dbReference type="ARBA" id="ARBA00004141"/>
    </source>
</evidence>
<dbReference type="InterPro" id="IPR002379">
    <property type="entry name" value="ATPase_proteolipid_c-like_dom"/>
</dbReference>
<dbReference type="GO" id="GO:0045259">
    <property type="term" value="C:proton-transporting ATP synthase complex"/>
    <property type="evidence" value="ECO:0007669"/>
    <property type="project" value="UniProtKB-KW"/>
</dbReference>
<dbReference type="InterPro" id="IPR000454">
    <property type="entry name" value="ATP_synth_F0_csu"/>
</dbReference>
<sequence>MPANLASGLTIALGAIFPALSIGLIGTKAMEAIGRNPDAANKILPPMLLGMAFAEAIAIYALVIAFVK</sequence>
<keyword evidence="11" id="KW-1003">Cell membrane</keyword>
<comment type="function">
    <text evidence="11">F(1)F(0) ATP synthase produces ATP from ADP in the presence of a proton or sodium gradient. F-type ATPases consist of two structural domains, F(1) containing the extramembraneous catalytic core and F(0) containing the membrane proton channel, linked together by a central stalk and a peripheral stalk. During catalysis, ATP synthesis in the catalytic domain of F(1) is coupled via a rotary mechanism of the central stalk subunits to proton translocation.</text>
</comment>
<keyword evidence="7 11" id="KW-1133">Transmembrane helix</keyword>
<gene>
    <name evidence="11" type="primary">atpE</name>
    <name evidence="13" type="ORF">A3D25_03335</name>
</gene>
<dbReference type="AlphaFoldDB" id="A0A1F5KG30"/>